<evidence type="ECO:0000256" key="1">
    <source>
        <dbReference type="ARBA" id="ARBA00004651"/>
    </source>
</evidence>
<evidence type="ECO:0000256" key="4">
    <source>
        <dbReference type="ARBA" id="ARBA00022475"/>
    </source>
</evidence>
<comment type="caution">
    <text evidence="9">The sequence shown here is derived from an EMBL/GenBank/DDBJ whole genome shotgun (WGS) entry which is preliminary data.</text>
</comment>
<dbReference type="EMBL" id="AZDJ01000030">
    <property type="protein sequence ID" value="KRK70975.1"/>
    <property type="molecule type" value="Genomic_DNA"/>
</dbReference>
<evidence type="ECO:0000256" key="5">
    <source>
        <dbReference type="ARBA" id="ARBA00022692"/>
    </source>
</evidence>
<sequence>MFTAFTSSVAGVTEILILIAIGYWLTARGWFTDRSSKIIAKVVTQVALPAYMIVTIGEKFTAKQLLTLLPDLRFPLLLMVILFAISFAMCAALQVPKGRRGLFKSMFFNSNTVFIGLPVNMALFGPKSLPYVLVYYMANTTVFWTIGVYLIQNDGPRAAKFNLRQTLGKIFSPPLLGFIVGVILVLLRIKLPNFLLSDLTYVGDLTIPGSMFFIGIAMHQAGLAHLHVDREMLGIFSGRFLFGPIVMWLLVFAAPVPAIMKQVFFLQSAMPVMTNAPVVAKLYGADAGNAAITVAATTLFSMIVIPIIMVIGQGLH</sequence>
<evidence type="ECO:0000256" key="7">
    <source>
        <dbReference type="ARBA" id="ARBA00023136"/>
    </source>
</evidence>
<feature type="transmembrane region" description="Helical" evidence="8">
    <location>
        <begin position="290"/>
        <end position="311"/>
    </location>
</feature>
<keyword evidence="4" id="KW-1003">Cell membrane</keyword>
<evidence type="ECO:0000313" key="10">
    <source>
        <dbReference type="Proteomes" id="UP000051804"/>
    </source>
</evidence>
<dbReference type="PANTHER" id="PTHR36838:SF1">
    <property type="entry name" value="SLR1864 PROTEIN"/>
    <property type="match status" value="1"/>
</dbReference>
<reference evidence="9 10" key="1">
    <citation type="journal article" date="2015" name="Genome Announc.">
        <title>Expanding the biotechnology potential of lactobacilli through comparative genomics of 213 strains and associated genera.</title>
        <authorList>
            <person name="Sun Z."/>
            <person name="Harris H.M."/>
            <person name="McCann A."/>
            <person name="Guo C."/>
            <person name="Argimon S."/>
            <person name="Zhang W."/>
            <person name="Yang X."/>
            <person name="Jeffery I.B."/>
            <person name="Cooney J.C."/>
            <person name="Kagawa T.F."/>
            <person name="Liu W."/>
            <person name="Song Y."/>
            <person name="Salvetti E."/>
            <person name="Wrobel A."/>
            <person name="Rasinkangas P."/>
            <person name="Parkhill J."/>
            <person name="Rea M.C."/>
            <person name="O'Sullivan O."/>
            <person name="Ritari J."/>
            <person name="Douillard F.P."/>
            <person name="Paul Ross R."/>
            <person name="Yang R."/>
            <person name="Briner A.E."/>
            <person name="Felis G.E."/>
            <person name="de Vos W.M."/>
            <person name="Barrangou R."/>
            <person name="Klaenhammer T.R."/>
            <person name="Caufield P.W."/>
            <person name="Cui Y."/>
            <person name="Zhang H."/>
            <person name="O'Toole P.W."/>
        </authorList>
    </citation>
    <scope>NUCLEOTIDE SEQUENCE [LARGE SCALE GENOMIC DNA]</scope>
    <source>
        <strain evidence="9 10">JCM 17158</strain>
    </source>
</reference>
<feature type="transmembrane region" description="Helical" evidence="8">
    <location>
        <begin position="209"/>
        <end position="228"/>
    </location>
</feature>
<keyword evidence="6 8" id="KW-1133">Transmembrane helix</keyword>
<dbReference type="Gene3D" id="1.20.1530.20">
    <property type="match status" value="1"/>
</dbReference>
<accession>A0A0R1JI66</accession>
<dbReference type="Proteomes" id="UP000051804">
    <property type="component" value="Unassembled WGS sequence"/>
</dbReference>
<proteinExistence type="inferred from homology"/>
<evidence type="ECO:0000256" key="6">
    <source>
        <dbReference type="ARBA" id="ARBA00022989"/>
    </source>
</evidence>
<feature type="transmembrane region" description="Helical" evidence="8">
    <location>
        <begin position="6"/>
        <end position="26"/>
    </location>
</feature>
<dbReference type="Pfam" id="PF03547">
    <property type="entry name" value="Mem_trans"/>
    <property type="match status" value="1"/>
</dbReference>
<dbReference type="PANTHER" id="PTHR36838">
    <property type="entry name" value="AUXIN EFFLUX CARRIER FAMILY PROTEIN"/>
    <property type="match status" value="1"/>
</dbReference>
<protein>
    <submittedName>
        <fullName evidence="9">AEC family permease</fullName>
    </submittedName>
</protein>
<dbReference type="PATRIC" id="fig|1291734.4.peg.164"/>
<dbReference type="InterPro" id="IPR004776">
    <property type="entry name" value="Mem_transp_PIN-like"/>
</dbReference>
<name>A0A0R1JI66_9LACO</name>
<feature type="transmembrane region" description="Helical" evidence="8">
    <location>
        <begin position="131"/>
        <end position="151"/>
    </location>
</feature>
<dbReference type="GO" id="GO:0055085">
    <property type="term" value="P:transmembrane transport"/>
    <property type="evidence" value="ECO:0007669"/>
    <property type="project" value="InterPro"/>
</dbReference>
<evidence type="ECO:0000313" key="9">
    <source>
        <dbReference type="EMBL" id="KRK70975.1"/>
    </source>
</evidence>
<feature type="transmembrane region" description="Helical" evidence="8">
    <location>
        <begin position="107"/>
        <end position="125"/>
    </location>
</feature>
<dbReference type="OrthoDB" id="9798064at2"/>
<dbReference type="STRING" id="1291734.FD02_GL000156"/>
<dbReference type="InterPro" id="IPR038770">
    <property type="entry name" value="Na+/solute_symporter_sf"/>
</dbReference>
<comment type="subcellular location">
    <subcellularLocation>
        <location evidence="1">Cell membrane</location>
        <topology evidence="1">Multi-pass membrane protein</topology>
    </subcellularLocation>
</comment>
<dbReference type="GO" id="GO:0005886">
    <property type="term" value="C:plasma membrane"/>
    <property type="evidence" value="ECO:0007669"/>
    <property type="project" value="UniProtKB-SubCell"/>
</dbReference>
<keyword evidence="3" id="KW-0813">Transport</keyword>
<feature type="transmembrane region" description="Helical" evidence="8">
    <location>
        <begin position="171"/>
        <end position="189"/>
    </location>
</feature>
<evidence type="ECO:0000256" key="3">
    <source>
        <dbReference type="ARBA" id="ARBA00022448"/>
    </source>
</evidence>
<evidence type="ECO:0000256" key="8">
    <source>
        <dbReference type="SAM" id="Phobius"/>
    </source>
</evidence>
<keyword evidence="10" id="KW-1185">Reference proteome</keyword>
<organism evidence="9 10">
    <name type="scientific">Lacticaseibacillus nasuensis JCM 17158</name>
    <dbReference type="NCBI Taxonomy" id="1291734"/>
    <lineage>
        <taxon>Bacteria</taxon>
        <taxon>Bacillati</taxon>
        <taxon>Bacillota</taxon>
        <taxon>Bacilli</taxon>
        <taxon>Lactobacillales</taxon>
        <taxon>Lactobacillaceae</taxon>
        <taxon>Lacticaseibacillus</taxon>
    </lineage>
</organism>
<dbReference type="AlphaFoldDB" id="A0A0R1JI66"/>
<keyword evidence="5 8" id="KW-0812">Transmembrane</keyword>
<dbReference type="RefSeq" id="WP_054723363.1">
    <property type="nucleotide sequence ID" value="NZ_AZDJ01000030.1"/>
</dbReference>
<feature type="transmembrane region" description="Helical" evidence="8">
    <location>
        <begin position="76"/>
        <end position="95"/>
    </location>
</feature>
<comment type="similarity">
    <text evidence="2">Belongs to the auxin efflux carrier (TC 2.A.69) family.</text>
</comment>
<gene>
    <name evidence="9" type="ORF">FD02_GL000156</name>
</gene>
<feature type="transmembrane region" description="Helical" evidence="8">
    <location>
        <begin position="38"/>
        <end position="56"/>
    </location>
</feature>
<feature type="transmembrane region" description="Helical" evidence="8">
    <location>
        <begin position="240"/>
        <end position="260"/>
    </location>
</feature>
<keyword evidence="7 8" id="KW-0472">Membrane</keyword>
<evidence type="ECO:0000256" key="2">
    <source>
        <dbReference type="ARBA" id="ARBA00010145"/>
    </source>
</evidence>